<keyword evidence="2" id="KW-0604">Photosystem II</keyword>
<dbReference type="RefSeq" id="WP_155337326.1">
    <property type="nucleotide sequence ID" value="NZ_BAAABN010000002.1"/>
</dbReference>
<proteinExistence type="predicted"/>
<dbReference type="Proteomes" id="UP000334990">
    <property type="component" value="Unassembled WGS sequence"/>
</dbReference>
<keyword evidence="5" id="KW-1185">Reference proteome</keyword>
<dbReference type="InterPro" id="IPR044256">
    <property type="entry name" value="HCF244-like"/>
</dbReference>
<evidence type="ECO:0000256" key="2">
    <source>
        <dbReference type="ARBA" id="ARBA00023276"/>
    </source>
</evidence>
<feature type="domain" description="NAD(P)-binding" evidence="3">
    <location>
        <begin position="9"/>
        <end position="132"/>
    </location>
</feature>
<dbReference type="PANTHER" id="PTHR47128:SF2">
    <property type="entry name" value="PROTEIN HIGH CHLOROPHYLL FLUORESCENCE PHENOTYPE 244, CHLOROPLASTIC"/>
    <property type="match status" value="1"/>
</dbReference>
<protein>
    <submittedName>
        <fullName evidence="4">Nucleotide-diphosphate-sugar epimerase</fullName>
    </submittedName>
</protein>
<dbReference type="OrthoDB" id="9771302at2"/>
<sequence>MNESILVTGGTGALGREVVDRLKNGTRDVRVLSRKPGVYQGDLRTGQGVAEAVAGVGTIVHLASDPRTKGADVESTRHLLAAAAPGTHIVYVSIVGVDRHPYWYYQEKYQVEQMIEASGLPYTILRTTQFHDFVRFLVQGMTRMPVAPVPMGWSVQPIDTGEVADRLVQLALGAPAGHVRDMGGPQVIPLRQLVNMYLHASGRRRVLVPIWVPGKMAGAYRAGLHLAPANKTGRITFEEFLAVNVKPGSPPRSYG</sequence>
<dbReference type="Pfam" id="PF13460">
    <property type="entry name" value="NAD_binding_10"/>
    <property type="match status" value="1"/>
</dbReference>
<dbReference type="PANTHER" id="PTHR47128">
    <property type="match status" value="1"/>
</dbReference>
<evidence type="ECO:0000256" key="1">
    <source>
        <dbReference type="ARBA" id="ARBA00022531"/>
    </source>
</evidence>
<dbReference type="EMBL" id="BLAD01000048">
    <property type="protein sequence ID" value="GES01019.1"/>
    <property type="molecule type" value="Genomic_DNA"/>
</dbReference>
<evidence type="ECO:0000313" key="5">
    <source>
        <dbReference type="Proteomes" id="UP000334990"/>
    </source>
</evidence>
<dbReference type="AlphaFoldDB" id="A0A5M3VY44"/>
<evidence type="ECO:0000259" key="3">
    <source>
        <dbReference type="Pfam" id="PF13460"/>
    </source>
</evidence>
<keyword evidence="1" id="KW-0602">Photosynthesis</keyword>
<name>A0A5M3VY44_9ACTN</name>
<dbReference type="GO" id="GO:0009523">
    <property type="term" value="C:photosystem II"/>
    <property type="evidence" value="ECO:0007669"/>
    <property type="project" value="UniProtKB-KW"/>
</dbReference>
<dbReference type="InterPro" id="IPR016040">
    <property type="entry name" value="NAD(P)-bd_dom"/>
</dbReference>
<reference evidence="4 5" key="1">
    <citation type="submission" date="2019-10" db="EMBL/GenBank/DDBJ databases">
        <title>Whole genome shotgun sequence of Acrocarpospora corrugata NBRC 13972.</title>
        <authorList>
            <person name="Ichikawa N."/>
            <person name="Kimura A."/>
            <person name="Kitahashi Y."/>
            <person name="Komaki H."/>
            <person name="Oguchi A."/>
        </authorList>
    </citation>
    <scope>NUCLEOTIDE SEQUENCE [LARGE SCALE GENOMIC DNA]</scope>
    <source>
        <strain evidence="4 5">NBRC 13972</strain>
    </source>
</reference>
<dbReference type="Gene3D" id="3.40.50.720">
    <property type="entry name" value="NAD(P)-binding Rossmann-like Domain"/>
    <property type="match status" value="1"/>
</dbReference>
<evidence type="ECO:0000313" key="4">
    <source>
        <dbReference type="EMBL" id="GES01019.1"/>
    </source>
</evidence>
<gene>
    <name evidence="4" type="ORF">Acor_30830</name>
</gene>
<comment type="caution">
    <text evidence="4">The sequence shown here is derived from an EMBL/GenBank/DDBJ whole genome shotgun (WGS) entry which is preliminary data.</text>
</comment>
<dbReference type="GO" id="GO:0015979">
    <property type="term" value="P:photosynthesis"/>
    <property type="evidence" value="ECO:0007669"/>
    <property type="project" value="UniProtKB-KW"/>
</dbReference>
<accession>A0A5M3VY44</accession>
<organism evidence="4 5">
    <name type="scientific">Acrocarpospora corrugata</name>
    <dbReference type="NCBI Taxonomy" id="35763"/>
    <lineage>
        <taxon>Bacteria</taxon>
        <taxon>Bacillati</taxon>
        <taxon>Actinomycetota</taxon>
        <taxon>Actinomycetes</taxon>
        <taxon>Streptosporangiales</taxon>
        <taxon>Streptosporangiaceae</taxon>
        <taxon>Acrocarpospora</taxon>
    </lineage>
</organism>
<dbReference type="InterPro" id="IPR036291">
    <property type="entry name" value="NAD(P)-bd_dom_sf"/>
</dbReference>
<dbReference type="SUPFAM" id="SSF51735">
    <property type="entry name" value="NAD(P)-binding Rossmann-fold domains"/>
    <property type="match status" value="1"/>
</dbReference>